<gene>
    <name evidence="7" type="ORF">P7H70_12930</name>
</gene>
<feature type="transmembrane region" description="Helical" evidence="6">
    <location>
        <begin position="110"/>
        <end position="131"/>
    </location>
</feature>
<feature type="transmembrane region" description="Helical" evidence="6">
    <location>
        <begin position="72"/>
        <end position="90"/>
    </location>
</feature>
<evidence type="ECO:0000256" key="3">
    <source>
        <dbReference type="ARBA" id="ARBA00022692"/>
    </source>
</evidence>
<accession>A0AAW8U615</accession>
<feature type="transmembrane region" description="Helical" evidence="6">
    <location>
        <begin position="242"/>
        <end position="263"/>
    </location>
</feature>
<comment type="caution">
    <text evidence="7">The sequence shown here is derived from an EMBL/GenBank/DDBJ whole genome shotgun (WGS) entry which is preliminary data.</text>
</comment>
<dbReference type="EMBL" id="JARQBZ010000030">
    <property type="protein sequence ID" value="MDT2834943.1"/>
    <property type="molecule type" value="Genomic_DNA"/>
</dbReference>
<name>A0AAW8U615_9ENTE</name>
<evidence type="ECO:0000313" key="7">
    <source>
        <dbReference type="EMBL" id="MDT2834943.1"/>
    </source>
</evidence>
<dbReference type="GO" id="GO:0005886">
    <property type="term" value="C:plasma membrane"/>
    <property type="evidence" value="ECO:0007669"/>
    <property type="project" value="UniProtKB-ARBA"/>
</dbReference>
<evidence type="ECO:0000256" key="1">
    <source>
        <dbReference type="ARBA" id="ARBA00004141"/>
    </source>
</evidence>
<protein>
    <submittedName>
        <fullName evidence="7">Energy-coupling factor transporter transmembrane component T</fullName>
    </submittedName>
</protein>
<dbReference type="PANTHER" id="PTHR34857:SF2">
    <property type="entry name" value="SLL0384 PROTEIN"/>
    <property type="match status" value="1"/>
</dbReference>
<dbReference type="AlphaFoldDB" id="A0AAW8U615"/>
<keyword evidence="4 6" id="KW-1133">Transmembrane helix</keyword>
<dbReference type="Pfam" id="PF02361">
    <property type="entry name" value="CbiQ"/>
    <property type="match status" value="1"/>
</dbReference>
<dbReference type="PANTHER" id="PTHR34857">
    <property type="entry name" value="SLL0384 PROTEIN"/>
    <property type="match status" value="1"/>
</dbReference>
<reference evidence="7" key="1">
    <citation type="submission" date="2023-03" db="EMBL/GenBank/DDBJ databases">
        <authorList>
            <person name="Shen W."/>
            <person name="Cai J."/>
        </authorList>
    </citation>
    <scope>NUCLEOTIDE SEQUENCE</scope>
    <source>
        <strain evidence="7">P96-3</strain>
    </source>
</reference>
<evidence type="ECO:0000256" key="2">
    <source>
        <dbReference type="ARBA" id="ARBA00022475"/>
    </source>
</evidence>
<evidence type="ECO:0000256" key="6">
    <source>
        <dbReference type="SAM" id="Phobius"/>
    </source>
</evidence>
<keyword evidence="2" id="KW-1003">Cell membrane</keyword>
<evidence type="ECO:0000313" key="8">
    <source>
        <dbReference type="Proteomes" id="UP001268577"/>
    </source>
</evidence>
<dbReference type="InterPro" id="IPR003339">
    <property type="entry name" value="ABC/ECF_trnsptr_transmembrane"/>
</dbReference>
<dbReference type="InterPro" id="IPR051611">
    <property type="entry name" value="ECF_transporter_component"/>
</dbReference>
<keyword evidence="3 6" id="KW-0812">Transmembrane</keyword>
<keyword evidence="5 6" id="KW-0472">Membrane</keyword>
<proteinExistence type="predicted"/>
<feature type="transmembrane region" description="Helical" evidence="6">
    <location>
        <begin position="23"/>
        <end position="42"/>
    </location>
</feature>
<dbReference type="Proteomes" id="UP001268577">
    <property type="component" value="Unassembled WGS sequence"/>
</dbReference>
<feature type="transmembrane region" description="Helical" evidence="6">
    <location>
        <begin position="47"/>
        <end position="66"/>
    </location>
</feature>
<evidence type="ECO:0000256" key="5">
    <source>
        <dbReference type="ARBA" id="ARBA00023136"/>
    </source>
</evidence>
<comment type="subcellular location">
    <subcellularLocation>
        <location evidence="1">Membrane</location>
        <topology evidence="1">Multi-pass membrane protein</topology>
    </subcellularLocation>
</comment>
<dbReference type="RefSeq" id="WP_311874358.1">
    <property type="nucleotide sequence ID" value="NZ_JARQBZ010000030.1"/>
</dbReference>
<evidence type="ECO:0000256" key="4">
    <source>
        <dbReference type="ARBA" id="ARBA00022989"/>
    </source>
</evidence>
<sequence>MDQFTSTAEKNRRMKTTNTLETIHPLTKASVMTFLLFLINLFPTKKVIISLFIILILLFLLVPNKLGLIKKILITNLLLFLPMFLMQILFKPGEHILFSWFIIRISTESISFAVNLFIRLCLISSCILLFFHVTKVKDFTIALEEIGVPKSVTYVLLATMMLVPQIIQRSKAIMQAQKIRGIEMNGSISTRLKAFLPTITPLILSSLMSTEERALTLETRAFFSPHKKVYLNSFKKHAYDKWVITLSLLGSASLILLKVVSIWPI</sequence>
<organism evidence="7 8">
    <name type="scientific">Vagococcus carniphilus</name>
    <dbReference type="NCBI Taxonomy" id="218144"/>
    <lineage>
        <taxon>Bacteria</taxon>
        <taxon>Bacillati</taxon>
        <taxon>Bacillota</taxon>
        <taxon>Bacilli</taxon>
        <taxon>Lactobacillales</taxon>
        <taxon>Enterococcaceae</taxon>
        <taxon>Vagococcus</taxon>
    </lineage>
</organism>
<dbReference type="CDD" id="cd16914">
    <property type="entry name" value="EcfT"/>
    <property type="match status" value="1"/>
</dbReference>